<feature type="repeat" description="WD" evidence="6">
    <location>
        <begin position="136"/>
        <end position="177"/>
    </location>
</feature>
<feature type="repeat" description="WD" evidence="6">
    <location>
        <begin position="1"/>
        <end position="42"/>
    </location>
</feature>
<feature type="repeat" description="WD" evidence="6">
    <location>
        <begin position="43"/>
        <end position="84"/>
    </location>
</feature>
<dbReference type="FunFam" id="2.130.10.10:FF:000054">
    <property type="entry name" value="Putative WD repeat-containing protein 48"/>
    <property type="match status" value="1"/>
</dbReference>
<keyword evidence="4" id="KW-0677">Repeat</keyword>
<dbReference type="InterPro" id="IPR021772">
    <property type="entry name" value="WDR48/Bun107"/>
</dbReference>
<feature type="repeat" description="WD" evidence="6">
    <location>
        <begin position="94"/>
        <end position="135"/>
    </location>
</feature>
<dbReference type="SUPFAM" id="SSF50978">
    <property type="entry name" value="WD40 repeat-like"/>
    <property type="match status" value="1"/>
</dbReference>
<organism evidence="8 9">
    <name type="scientific">Liparis tanakae</name>
    <name type="common">Tanaka's snailfish</name>
    <dbReference type="NCBI Taxonomy" id="230148"/>
    <lineage>
        <taxon>Eukaryota</taxon>
        <taxon>Metazoa</taxon>
        <taxon>Chordata</taxon>
        <taxon>Craniata</taxon>
        <taxon>Vertebrata</taxon>
        <taxon>Euteleostomi</taxon>
        <taxon>Actinopterygii</taxon>
        <taxon>Neopterygii</taxon>
        <taxon>Teleostei</taxon>
        <taxon>Neoteleostei</taxon>
        <taxon>Acanthomorphata</taxon>
        <taxon>Eupercaria</taxon>
        <taxon>Perciformes</taxon>
        <taxon>Cottioidei</taxon>
        <taxon>Cottales</taxon>
        <taxon>Liparidae</taxon>
        <taxon>Liparis</taxon>
    </lineage>
</organism>
<dbReference type="PANTHER" id="PTHR19862:SF14">
    <property type="entry name" value="WD REPEAT-CONTAINING PROTEIN 48"/>
    <property type="match status" value="1"/>
</dbReference>
<dbReference type="InterPro" id="IPR019775">
    <property type="entry name" value="WD40_repeat_CS"/>
</dbReference>
<keyword evidence="3 6" id="KW-0853">WD repeat</keyword>
<dbReference type="InterPro" id="IPR001680">
    <property type="entry name" value="WD40_rpt"/>
</dbReference>
<feature type="compositionally biased region" description="Polar residues" evidence="7">
    <location>
        <begin position="485"/>
        <end position="496"/>
    </location>
</feature>
<protein>
    <recommendedName>
        <fullName evidence="2">WD repeat-containing protein 48</fullName>
    </recommendedName>
    <alternativeName>
        <fullName evidence="5">USP1-associated factor 1</fullName>
    </alternativeName>
</protein>
<accession>A0A4Z2GAP8</accession>
<comment type="caution">
    <text evidence="8">The sequence shown here is derived from an EMBL/GenBank/DDBJ whole genome shotgun (WGS) entry which is preliminary data.</text>
</comment>
<gene>
    <name evidence="8" type="primary">WDR48</name>
    <name evidence="8" type="ORF">EYF80_039644</name>
</gene>
<evidence type="ECO:0000256" key="3">
    <source>
        <dbReference type="ARBA" id="ARBA00022574"/>
    </source>
</evidence>
<dbReference type="InterPro" id="IPR036322">
    <property type="entry name" value="WD40_repeat_dom_sf"/>
</dbReference>
<dbReference type="OrthoDB" id="2421129at2759"/>
<comment type="similarity">
    <text evidence="1">Belongs to the WD repeat WDR48 family.</text>
</comment>
<dbReference type="PROSITE" id="PS00678">
    <property type="entry name" value="WD_REPEATS_1"/>
    <property type="match status" value="1"/>
</dbReference>
<dbReference type="PROSITE" id="PS50082">
    <property type="entry name" value="WD_REPEATS_2"/>
    <property type="match status" value="4"/>
</dbReference>
<evidence type="ECO:0000256" key="1">
    <source>
        <dbReference type="ARBA" id="ARBA00006917"/>
    </source>
</evidence>
<evidence type="ECO:0000256" key="2">
    <source>
        <dbReference type="ARBA" id="ARBA00021209"/>
    </source>
</evidence>
<dbReference type="CDD" id="cd17041">
    <property type="entry name" value="Ubl_WDR48"/>
    <property type="match status" value="1"/>
</dbReference>
<dbReference type="Pfam" id="PF11816">
    <property type="entry name" value="DUF3337"/>
    <property type="match status" value="1"/>
</dbReference>
<dbReference type="GO" id="GO:0043130">
    <property type="term" value="F:ubiquitin binding"/>
    <property type="evidence" value="ECO:0007669"/>
    <property type="project" value="TreeGrafter"/>
</dbReference>
<dbReference type="Proteomes" id="UP000314294">
    <property type="component" value="Unassembled WGS sequence"/>
</dbReference>
<dbReference type="Pfam" id="PF00400">
    <property type="entry name" value="WD40"/>
    <property type="match status" value="5"/>
</dbReference>
<dbReference type="PRINTS" id="PR00320">
    <property type="entry name" value="GPROTEINBRPT"/>
</dbReference>
<evidence type="ECO:0000313" key="9">
    <source>
        <dbReference type="Proteomes" id="UP000314294"/>
    </source>
</evidence>
<dbReference type="InterPro" id="IPR051246">
    <property type="entry name" value="WDR48"/>
</dbReference>
<dbReference type="Gene3D" id="2.130.10.10">
    <property type="entry name" value="YVTN repeat-like/Quinoprotein amine dehydrogenase"/>
    <property type="match status" value="2"/>
</dbReference>
<evidence type="ECO:0000256" key="7">
    <source>
        <dbReference type="SAM" id="MobiDB-lite"/>
    </source>
</evidence>
<feature type="region of interest" description="Disordered" evidence="7">
    <location>
        <begin position="484"/>
        <end position="507"/>
    </location>
</feature>
<evidence type="ECO:0000256" key="4">
    <source>
        <dbReference type="ARBA" id="ARBA00022737"/>
    </source>
</evidence>
<dbReference type="PROSITE" id="PS50294">
    <property type="entry name" value="WD_REPEATS_REGION"/>
    <property type="match status" value="4"/>
</dbReference>
<name>A0A4Z2GAP8_9TELE</name>
<dbReference type="SMART" id="SM00320">
    <property type="entry name" value="WD40"/>
    <property type="match status" value="6"/>
</dbReference>
<reference evidence="8 9" key="1">
    <citation type="submission" date="2019-03" db="EMBL/GenBank/DDBJ databases">
        <title>First draft genome of Liparis tanakae, snailfish: a comprehensive survey of snailfish specific genes.</title>
        <authorList>
            <person name="Kim W."/>
            <person name="Song I."/>
            <person name="Jeong J.-H."/>
            <person name="Kim D."/>
            <person name="Kim S."/>
            <person name="Ryu S."/>
            <person name="Song J.Y."/>
            <person name="Lee S.K."/>
        </authorList>
    </citation>
    <scope>NUCLEOTIDE SEQUENCE [LARGE SCALE GENOMIC DNA]</scope>
    <source>
        <tissue evidence="8">Muscle</tissue>
    </source>
</reference>
<dbReference type="AlphaFoldDB" id="A0A4Z2GAP8"/>
<evidence type="ECO:0000313" key="8">
    <source>
        <dbReference type="EMBL" id="TNN50155.1"/>
    </source>
</evidence>
<dbReference type="GO" id="GO:0000724">
    <property type="term" value="P:double-strand break repair via homologous recombination"/>
    <property type="evidence" value="ECO:0007669"/>
    <property type="project" value="TreeGrafter"/>
</dbReference>
<evidence type="ECO:0000256" key="6">
    <source>
        <dbReference type="PROSITE-ProRule" id="PRU00221"/>
    </source>
</evidence>
<dbReference type="EMBL" id="SRLO01000629">
    <property type="protein sequence ID" value="TNN50155.1"/>
    <property type="molecule type" value="Genomic_DNA"/>
</dbReference>
<evidence type="ECO:0000256" key="5">
    <source>
        <dbReference type="ARBA" id="ARBA00031683"/>
    </source>
</evidence>
<dbReference type="InterPro" id="IPR015943">
    <property type="entry name" value="WD40/YVTN_repeat-like_dom_sf"/>
</dbReference>
<sequence length="554" mass="62196">MEHHTDWVNDIVLCCNGKTLISASSDTTVKVWNAHKGFCMSTLRTHKDYVKALAYAKDKELVASAGLDRQIFLWDVNTLTALTASNNTVTTSSLSGNKDSIYSLAMNQMGTVIVSGSTEKVLRVWDPRTCAKLMKLKGHTDNVKSLLLNRDGTQCLSGSSDGTIRLWSLGQQRCIATYRVHDEGVWALQVNEAFTHVYSGGRDKKIYCTDLRNPDIRVLICEEKAPVLKMELDRSADPPPAIWVSTTKSSVNKWSLKGMHNFRSSGEYDNDCTTPLTPLCTQPEQVIKGGASIIQCHILNDKRHILTKDTNNNVAFWDVLKACKGEDLGKVEFDEEIKKRFKMVYVPNWFSVDLKTGMLTITLDESDCFAAWVSAKDAGFSSSDGSDPKREISDLVTLNLGGLLLQALLEFWPRTRINPMDEEENEGSQGKEAKNMPKFNKIPFYLQPHSSSGAKTLKKDRLSASDMLQVRKVMEHVYEKIINLDNESQTTSSSANDKPGEQEKEEDMAMLAEEKIELMCQDQVLDPNMDLRTVKHFIWKSGGDLTLHYRQKST</sequence>
<dbReference type="PANTHER" id="PTHR19862">
    <property type="entry name" value="WD REPEAT-CONTAINING PROTEIN 48"/>
    <property type="match status" value="1"/>
</dbReference>
<proteinExistence type="inferred from homology"/>
<keyword evidence="9" id="KW-1185">Reference proteome</keyword>
<dbReference type="InterPro" id="IPR020472">
    <property type="entry name" value="WD40_PAC1"/>
</dbReference>
<dbReference type="CDD" id="cd00200">
    <property type="entry name" value="WD40"/>
    <property type="match status" value="1"/>
</dbReference>